<dbReference type="InterPro" id="IPR047187">
    <property type="entry name" value="SF1_C_Upf1"/>
</dbReference>
<evidence type="ECO:0000256" key="5">
    <source>
        <dbReference type="SAM" id="MobiDB-lite"/>
    </source>
</evidence>
<dbReference type="InterPro" id="IPR041679">
    <property type="entry name" value="DNA2/NAM7-like_C"/>
</dbReference>
<proteinExistence type="predicted"/>
<dbReference type="PANTHER" id="PTHR43788:SF8">
    <property type="entry name" value="DNA-BINDING PROTEIN SMUBP-2"/>
    <property type="match status" value="1"/>
</dbReference>
<evidence type="ECO:0000256" key="2">
    <source>
        <dbReference type="ARBA" id="ARBA00022801"/>
    </source>
</evidence>
<feature type="compositionally biased region" description="Basic and acidic residues" evidence="5">
    <location>
        <begin position="178"/>
        <end position="202"/>
    </location>
</feature>
<dbReference type="GO" id="GO:0005524">
    <property type="term" value="F:ATP binding"/>
    <property type="evidence" value="ECO:0007669"/>
    <property type="project" value="UniProtKB-KW"/>
</dbReference>
<evidence type="ECO:0000313" key="8">
    <source>
        <dbReference type="Proteomes" id="UP001497623"/>
    </source>
</evidence>
<dbReference type="InterPro" id="IPR050534">
    <property type="entry name" value="Coronavir_polyprotein_1ab"/>
</dbReference>
<sequence length="209" mass="23840">ETALLMIDTAGCDCWELDTTEEQSKGNEFEAIIVSKQVEALVQAGLPLKDIAVITPYNLQVELIRSLIRSDYPGVEVRSVDGFQGREKEAVILSLVRSNKEGTVGFLSEDRRLNVAVTRARRRLVVVCDTETVGKHDFLRKFVDYMADHGEVRSAHEFQNELEETEVVKPDHLIFKDNDKKKSNKVKEKSNKTHVNRVDKKSTNFKKRH</sequence>
<dbReference type="Pfam" id="PF13087">
    <property type="entry name" value="AAA_12"/>
    <property type="match status" value="1"/>
</dbReference>
<evidence type="ECO:0000259" key="6">
    <source>
        <dbReference type="Pfam" id="PF13087"/>
    </source>
</evidence>
<keyword evidence="2" id="KW-0378">Hydrolase</keyword>
<evidence type="ECO:0000256" key="4">
    <source>
        <dbReference type="ARBA" id="ARBA00022840"/>
    </source>
</evidence>
<dbReference type="GO" id="GO:0005737">
    <property type="term" value="C:cytoplasm"/>
    <property type="evidence" value="ECO:0007669"/>
    <property type="project" value="TreeGrafter"/>
</dbReference>
<dbReference type="GO" id="GO:0016787">
    <property type="term" value="F:hydrolase activity"/>
    <property type="evidence" value="ECO:0007669"/>
    <property type="project" value="UniProtKB-KW"/>
</dbReference>
<name>A0AAV2SE34_MEGNR</name>
<feature type="region of interest" description="Disordered" evidence="5">
    <location>
        <begin position="178"/>
        <end position="209"/>
    </location>
</feature>
<feature type="non-terminal residue" evidence="7">
    <location>
        <position position="1"/>
    </location>
</feature>
<dbReference type="EMBL" id="CAXKWB010065241">
    <property type="protein sequence ID" value="CAL4188820.1"/>
    <property type="molecule type" value="Genomic_DNA"/>
</dbReference>
<dbReference type="GO" id="GO:0005634">
    <property type="term" value="C:nucleus"/>
    <property type="evidence" value="ECO:0007669"/>
    <property type="project" value="TreeGrafter"/>
</dbReference>
<dbReference type="PANTHER" id="PTHR43788">
    <property type="entry name" value="DNA2/NAM7 HELICASE FAMILY MEMBER"/>
    <property type="match status" value="1"/>
</dbReference>
<comment type="caution">
    <text evidence="7">The sequence shown here is derived from an EMBL/GenBank/DDBJ whole genome shotgun (WGS) entry which is preliminary data.</text>
</comment>
<keyword evidence="4" id="KW-0067">ATP-binding</keyword>
<reference evidence="7 8" key="1">
    <citation type="submission" date="2024-05" db="EMBL/GenBank/DDBJ databases">
        <authorList>
            <person name="Wallberg A."/>
        </authorList>
    </citation>
    <scope>NUCLEOTIDE SEQUENCE [LARGE SCALE GENOMIC DNA]</scope>
</reference>
<dbReference type="Gene3D" id="3.40.50.300">
    <property type="entry name" value="P-loop containing nucleotide triphosphate hydrolases"/>
    <property type="match status" value="1"/>
</dbReference>
<protein>
    <recommendedName>
        <fullName evidence="6">DNA2/NAM7 helicase-like C-terminal domain-containing protein</fullName>
    </recommendedName>
</protein>
<organism evidence="7 8">
    <name type="scientific">Meganyctiphanes norvegica</name>
    <name type="common">Northern krill</name>
    <name type="synonym">Thysanopoda norvegica</name>
    <dbReference type="NCBI Taxonomy" id="48144"/>
    <lineage>
        <taxon>Eukaryota</taxon>
        <taxon>Metazoa</taxon>
        <taxon>Ecdysozoa</taxon>
        <taxon>Arthropoda</taxon>
        <taxon>Crustacea</taxon>
        <taxon>Multicrustacea</taxon>
        <taxon>Malacostraca</taxon>
        <taxon>Eumalacostraca</taxon>
        <taxon>Eucarida</taxon>
        <taxon>Euphausiacea</taxon>
        <taxon>Euphausiidae</taxon>
        <taxon>Meganyctiphanes</taxon>
    </lineage>
</organism>
<accession>A0AAV2SE34</accession>
<dbReference type="InterPro" id="IPR027417">
    <property type="entry name" value="P-loop_NTPase"/>
</dbReference>
<evidence type="ECO:0000256" key="1">
    <source>
        <dbReference type="ARBA" id="ARBA00022741"/>
    </source>
</evidence>
<dbReference type="CDD" id="cd18808">
    <property type="entry name" value="SF1_C_Upf1"/>
    <property type="match status" value="1"/>
</dbReference>
<feature type="domain" description="DNA2/NAM7 helicase-like C-terminal" evidence="6">
    <location>
        <begin position="5"/>
        <end position="130"/>
    </location>
</feature>
<evidence type="ECO:0000256" key="3">
    <source>
        <dbReference type="ARBA" id="ARBA00022806"/>
    </source>
</evidence>
<gene>
    <name evidence="7" type="ORF">MNOR_LOCUS36317</name>
</gene>
<dbReference type="SUPFAM" id="SSF52540">
    <property type="entry name" value="P-loop containing nucleoside triphosphate hydrolases"/>
    <property type="match status" value="1"/>
</dbReference>
<keyword evidence="8" id="KW-1185">Reference proteome</keyword>
<keyword evidence="1" id="KW-0547">Nucleotide-binding</keyword>
<dbReference type="AlphaFoldDB" id="A0AAV2SE34"/>
<dbReference type="GO" id="GO:0043139">
    <property type="term" value="F:5'-3' DNA helicase activity"/>
    <property type="evidence" value="ECO:0007669"/>
    <property type="project" value="TreeGrafter"/>
</dbReference>
<dbReference type="Proteomes" id="UP001497623">
    <property type="component" value="Unassembled WGS sequence"/>
</dbReference>
<evidence type="ECO:0000313" key="7">
    <source>
        <dbReference type="EMBL" id="CAL4188820.1"/>
    </source>
</evidence>
<keyword evidence="3" id="KW-0347">Helicase</keyword>